<dbReference type="GO" id="GO:0016757">
    <property type="term" value="F:glycosyltransferase activity"/>
    <property type="evidence" value="ECO:0007669"/>
    <property type="project" value="UniProtKB-KW"/>
</dbReference>
<comment type="caution">
    <text evidence="5">The sequence shown here is derived from an EMBL/GenBank/DDBJ whole genome shotgun (WGS) entry which is preliminary data.</text>
</comment>
<feature type="transmembrane region" description="Helical" evidence="3">
    <location>
        <begin position="79"/>
        <end position="99"/>
    </location>
</feature>
<proteinExistence type="predicted"/>
<evidence type="ECO:0000313" key="5">
    <source>
        <dbReference type="EMBL" id="PIU41093.1"/>
    </source>
</evidence>
<keyword evidence="2" id="KW-0808">Transferase</keyword>
<keyword evidence="3" id="KW-0472">Membrane</keyword>
<dbReference type="InterPro" id="IPR001296">
    <property type="entry name" value="Glyco_trans_1"/>
</dbReference>
<organism evidence="5 6">
    <name type="scientific">Candidatus Aquitaenariimonas noxiae</name>
    <dbReference type="NCBI Taxonomy" id="1974741"/>
    <lineage>
        <taxon>Bacteria</taxon>
        <taxon>Pseudomonadati</taxon>
        <taxon>Candidatus Omnitrophota</taxon>
        <taxon>Candidatus Aquitaenariimonas</taxon>
    </lineage>
</organism>
<keyword evidence="1" id="KW-0328">Glycosyltransferase</keyword>
<dbReference type="PANTHER" id="PTHR12526">
    <property type="entry name" value="GLYCOSYLTRANSFERASE"/>
    <property type="match status" value="1"/>
</dbReference>
<evidence type="ECO:0000256" key="3">
    <source>
        <dbReference type="SAM" id="Phobius"/>
    </source>
</evidence>
<dbReference type="Pfam" id="PF00534">
    <property type="entry name" value="Glycos_transf_1"/>
    <property type="match status" value="1"/>
</dbReference>
<sequence>MMLEREVENKIKNMNMCIVKHTLTPKGGVEEELLNFLKGKVENLMYISHPFKEAEIIPLYTEIFAYKNGILAKQIKMPLILGPLVLFYIKDVLFTFWYIFKTGLVFDVFIGVDNLNALTGYLLKKAGRVRKVVFYVIDYSPKRFSNKLMNSIYHAIDRFVCCRVDRIWNLSDAMMEGRKERGMNIKKCSPHITVPHGNRFKSIKRYDIDKIERHRIAYLGQLRKEQGAGKLIDIFYGIKNMVRDASLIVIGTGELEDSMRKRVDELNIGGSVRFAGFVEDNSTYEELLARSAVGIAPYPSDARGYKRYSDPGKIKTYLACGLPVVTTNVPPIASKINDKKSGFAVDDDIKEIKDALFKLLTDDGLYKTYKENAISMGSDYDWSNIFNNALSLTL</sequence>
<accession>A0A2J0KZ33</accession>
<dbReference type="Proteomes" id="UP000230052">
    <property type="component" value="Unassembled WGS sequence"/>
</dbReference>
<feature type="domain" description="Glycosyl transferase family 1" evidence="4">
    <location>
        <begin position="214"/>
        <end position="374"/>
    </location>
</feature>
<dbReference type="Gene3D" id="3.40.50.2000">
    <property type="entry name" value="Glycogen Phosphorylase B"/>
    <property type="match status" value="2"/>
</dbReference>
<evidence type="ECO:0000259" key="4">
    <source>
        <dbReference type="Pfam" id="PF00534"/>
    </source>
</evidence>
<evidence type="ECO:0000256" key="2">
    <source>
        <dbReference type="ARBA" id="ARBA00022679"/>
    </source>
</evidence>
<dbReference type="AlphaFoldDB" id="A0A2J0KZ33"/>
<protein>
    <recommendedName>
        <fullName evidence="4">Glycosyl transferase family 1 domain-containing protein</fullName>
    </recommendedName>
</protein>
<keyword evidence="3" id="KW-1133">Transmembrane helix</keyword>
<keyword evidence="3" id="KW-0812">Transmembrane</keyword>
<dbReference type="SUPFAM" id="SSF53756">
    <property type="entry name" value="UDP-Glycosyltransferase/glycogen phosphorylase"/>
    <property type="match status" value="1"/>
</dbReference>
<name>A0A2J0KZ33_9BACT</name>
<gene>
    <name evidence="5" type="ORF">COS99_07080</name>
</gene>
<reference evidence="5 6" key="1">
    <citation type="submission" date="2017-09" db="EMBL/GenBank/DDBJ databases">
        <title>Depth-based differentiation of microbial function through sediment-hosted aquifers and enrichment of novel symbionts in the deep terrestrial subsurface.</title>
        <authorList>
            <person name="Probst A.J."/>
            <person name="Ladd B."/>
            <person name="Jarett J.K."/>
            <person name="Geller-Mcgrath D.E."/>
            <person name="Sieber C.M."/>
            <person name="Emerson J.B."/>
            <person name="Anantharaman K."/>
            <person name="Thomas B.C."/>
            <person name="Malmstrom R."/>
            <person name="Stieglmeier M."/>
            <person name="Klingl A."/>
            <person name="Woyke T."/>
            <person name="Ryan C.M."/>
            <person name="Banfield J.F."/>
        </authorList>
    </citation>
    <scope>NUCLEOTIDE SEQUENCE [LARGE SCALE GENOMIC DNA]</scope>
    <source>
        <strain evidence="5">CG07_land_8_20_14_0_80_42_15</strain>
    </source>
</reference>
<dbReference type="EMBL" id="PEWV01000071">
    <property type="protein sequence ID" value="PIU41093.1"/>
    <property type="molecule type" value="Genomic_DNA"/>
</dbReference>
<evidence type="ECO:0000256" key="1">
    <source>
        <dbReference type="ARBA" id="ARBA00022676"/>
    </source>
</evidence>
<dbReference type="PANTHER" id="PTHR12526:SF629">
    <property type="entry name" value="TEICHURONIC ACID BIOSYNTHESIS GLYCOSYLTRANSFERASE TUAH-RELATED"/>
    <property type="match status" value="1"/>
</dbReference>
<evidence type="ECO:0000313" key="6">
    <source>
        <dbReference type="Proteomes" id="UP000230052"/>
    </source>
</evidence>